<sequence>MSSILDLEIFVRIADEGSISAAARSLGLTAAAASIALKRLETRLGSRLLARSTRSLRLTPEGRRYLDSVRLALAALEDGEQALRQQGQGLCGVLQLSAPSDFGRNALLPWLDEFKDKHPQLRLQLQLNDRHADLFRESVDVALRFGVPGDSSLVALPILAAHRRVVCASPQYLARHGAPQVPEDLARHSALLYLRDGQLYDLWRFSRDDQVREVQVRGDYSCDDGEVARRWALAGHGLVYKARLDVAEDLRAGRLVPLLTDWQGEPLPFNLLCPHRLQVSERVRLLHSFLVQRCRELCP</sequence>
<gene>
    <name evidence="6" type="ORF">GDH07_10735</name>
</gene>
<evidence type="ECO:0000256" key="4">
    <source>
        <dbReference type="ARBA" id="ARBA00023163"/>
    </source>
</evidence>
<evidence type="ECO:0000313" key="6">
    <source>
        <dbReference type="EMBL" id="MQA53786.1"/>
    </source>
</evidence>
<dbReference type="GO" id="GO:0006351">
    <property type="term" value="P:DNA-templated transcription"/>
    <property type="evidence" value="ECO:0007669"/>
    <property type="project" value="TreeGrafter"/>
</dbReference>
<organism evidence="6 7">
    <name type="scientific">Pseudomonas piscis</name>
    <dbReference type="NCBI Taxonomy" id="2614538"/>
    <lineage>
        <taxon>Bacteria</taxon>
        <taxon>Pseudomonadati</taxon>
        <taxon>Pseudomonadota</taxon>
        <taxon>Gammaproteobacteria</taxon>
        <taxon>Pseudomonadales</taxon>
        <taxon>Pseudomonadaceae</taxon>
        <taxon>Pseudomonas</taxon>
    </lineage>
</organism>
<dbReference type="GO" id="GO:0043565">
    <property type="term" value="F:sequence-specific DNA binding"/>
    <property type="evidence" value="ECO:0007669"/>
    <property type="project" value="TreeGrafter"/>
</dbReference>
<evidence type="ECO:0000313" key="7">
    <source>
        <dbReference type="Proteomes" id="UP000486534"/>
    </source>
</evidence>
<keyword evidence="3" id="KW-0238">DNA-binding</keyword>
<keyword evidence="2" id="KW-0805">Transcription regulation</keyword>
<dbReference type="SUPFAM" id="SSF46785">
    <property type="entry name" value="Winged helix' DNA-binding domain"/>
    <property type="match status" value="1"/>
</dbReference>
<dbReference type="EMBL" id="WHUV01000002">
    <property type="protein sequence ID" value="MQA53786.1"/>
    <property type="molecule type" value="Genomic_DNA"/>
</dbReference>
<dbReference type="InterPro" id="IPR036390">
    <property type="entry name" value="WH_DNA-bd_sf"/>
</dbReference>
<dbReference type="InterPro" id="IPR036388">
    <property type="entry name" value="WH-like_DNA-bd_sf"/>
</dbReference>
<evidence type="ECO:0000259" key="5">
    <source>
        <dbReference type="PROSITE" id="PS50931"/>
    </source>
</evidence>
<dbReference type="AlphaFoldDB" id="A0A7X1PKA7"/>
<dbReference type="Gene3D" id="1.10.10.10">
    <property type="entry name" value="Winged helix-like DNA-binding domain superfamily/Winged helix DNA-binding domain"/>
    <property type="match status" value="1"/>
</dbReference>
<dbReference type="InterPro" id="IPR000847">
    <property type="entry name" value="LysR_HTH_N"/>
</dbReference>
<dbReference type="PANTHER" id="PTHR30537:SF21">
    <property type="entry name" value="HTH-TYPE TRANSCRIPTIONAL REGULATOR SINR-RELATED"/>
    <property type="match status" value="1"/>
</dbReference>
<keyword evidence="4" id="KW-0804">Transcription</keyword>
<dbReference type="Gene3D" id="3.40.190.290">
    <property type="match status" value="1"/>
</dbReference>
<evidence type="ECO:0000256" key="2">
    <source>
        <dbReference type="ARBA" id="ARBA00023015"/>
    </source>
</evidence>
<evidence type="ECO:0000256" key="1">
    <source>
        <dbReference type="ARBA" id="ARBA00009437"/>
    </source>
</evidence>
<dbReference type="RefSeq" id="WP_152897510.1">
    <property type="nucleotide sequence ID" value="NZ_WHUV01000002.1"/>
</dbReference>
<dbReference type="Pfam" id="PF00126">
    <property type="entry name" value="HTH_1"/>
    <property type="match status" value="1"/>
</dbReference>
<comment type="similarity">
    <text evidence="1">Belongs to the LysR transcriptional regulatory family.</text>
</comment>
<dbReference type="CDD" id="cd08422">
    <property type="entry name" value="PBP2_CrgA_like"/>
    <property type="match status" value="1"/>
</dbReference>
<proteinExistence type="inferred from homology"/>
<dbReference type="Proteomes" id="UP000486534">
    <property type="component" value="Unassembled WGS sequence"/>
</dbReference>
<dbReference type="InterPro" id="IPR005119">
    <property type="entry name" value="LysR_subst-bd"/>
</dbReference>
<dbReference type="GO" id="GO:0003700">
    <property type="term" value="F:DNA-binding transcription factor activity"/>
    <property type="evidence" value="ECO:0007669"/>
    <property type="project" value="InterPro"/>
</dbReference>
<name>A0A7X1PKA7_9PSED</name>
<dbReference type="FunFam" id="3.40.190.290:FF:000001">
    <property type="entry name" value="Transcriptional regulator, LysR family"/>
    <property type="match status" value="1"/>
</dbReference>
<dbReference type="Pfam" id="PF03466">
    <property type="entry name" value="LysR_substrate"/>
    <property type="match status" value="1"/>
</dbReference>
<dbReference type="SUPFAM" id="SSF53850">
    <property type="entry name" value="Periplasmic binding protein-like II"/>
    <property type="match status" value="1"/>
</dbReference>
<accession>A0A7X1PKA7</accession>
<dbReference type="FunFam" id="1.10.10.10:FF:000001">
    <property type="entry name" value="LysR family transcriptional regulator"/>
    <property type="match status" value="1"/>
</dbReference>
<dbReference type="PROSITE" id="PS50931">
    <property type="entry name" value="HTH_LYSR"/>
    <property type="match status" value="1"/>
</dbReference>
<dbReference type="PANTHER" id="PTHR30537">
    <property type="entry name" value="HTH-TYPE TRANSCRIPTIONAL REGULATOR"/>
    <property type="match status" value="1"/>
</dbReference>
<evidence type="ECO:0000256" key="3">
    <source>
        <dbReference type="ARBA" id="ARBA00023125"/>
    </source>
</evidence>
<dbReference type="InterPro" id="IPR058163">
    <property type="entry name" value="LysR-type_TF_proteobact-type"/>
</dbReference>
<protein>
    <submittedName>
        <fullName evidence="6">LysR family transcriptional regulator</fullName>
    </submittedName>
</protein>
<feature type="domain" description="HTH lysR-type" evidence="5">
    <location>
        <begin position="1"/>
        <end position="59"/>
    </location>
</feature>
<comment type="caution">
    <text evidence="6">The sequence shown here is derived from an EMBL/GenBank/DDBJ whole genome shotgun (WGS) entry which is preliminary data.</text>
</comment>
<reference evidence="6 7" key="1">
    <citation type="submission" date="2019-10" db="EMBL/GenBank/DDBJ databases">
        <title>Pseudomonas dajingensis sp. nov., isolated from the profound head ulcers of farmed Murray cod (Maccullochella peelii peelii).</title>
        <authorList>
            <person name="Liu Y."/>
        </authorList>
    </citation>
    <scope>NUCLEOTIDE SEQUENCE [LARGE SCALE GENOMIC DNA]</scope>
    <source>
        <strain evidence="6 7">MC042</strain>
    </source>
</reference>